<dbReference type="OrthoDB" id="5788478at2759"/>
<gene>
    <name evidence="2" type="ORF">HPBE_LOCUS3605</name>
</gene>
<evidence type="ECO:0000313" key="2">
    <source>
        <dbReference type="EMBL" id="VDO37886.1"/>
    </source>
</evidence>
<evidence type="ECO:0000256" key="1">
    <source>
        <dbReference type="SAM" id="Phobius"/>
    </source>
</evidence>
<accession>A0A3P7USH2</accession>
<dbReference type="EMBL" id="UZAH01011021">
    <property type="protein sequence ID" value="VDO37886.1"/>
    <property type="molecule type" value="Genomic_DNA"/>
</dbReference>
<reference evidence="2" key="1">
    <citation type="submission" date="2018-11" db="EMBL/GenBank/DDBJ databases">
        <authorList>
            <consortium name="Pathogen Informatics"/>
        </authorList>
    </citation>
    <scope>NUCLEOTIDE SEQUENCE [LARGE SCALE GENOMIC DNA]</scope>
</reference>
<protein>
    <submittedName>
        <fullName evidence="2">Uncharacterized protein</fullName>
    </submittedName>
</protein>
<feature type="transmembrane region" description="Helical" evidence="1">
    <location>
        <begin position="60"/>
        <end position="80"/>
    </location>
</feature>
<organism evidence="2">
    <name type="scientific">Heligmosomoides polygyrus</name>
    <name type="common">Parasitic roundworm</name>
    <dbReference type="NCBI Taxonomy" id="6339"/>
    <lineage>
        <taxon>Eukaryota</taxon>
        <taxon>Metazoa</taxon>
        <taxon>Ecdysozoa</taxon>
        <taxon>Nematoda</taxon>
        <taxon>Chromadorea</taxon>
        <taxon>Rhabditida</taxon>
        <taxon>Rhabditina</taxon>
        <taxon>Rhabditomorpha</taxon>
        <taxon>Strongyloidea</taxon>
        <taxon>Heligmosomidae</taxon>
        <taxon>Heligmosomoides</taxon>
    </lineage>
</organism>
<sequence>MHASPAVCELNHRRLDPPLLPHNPVIATIKSWKSETQHVPSGNAHVVFCSVSFADYSAVAFLPVIMIGAVVLGICGVCQYKRWKHEKKQIAHLSEFYEVFEGSSFRYGKMLVPEHPDIDEVSTELCVFFFHGMIHRKVTFLGEATIKLIPLVKILETNQLDFTYCM</sequence>
<proteinExistence type="predicted"/>
<keyword evidence="1" id="KW-0472">Membrane</keyword>
<keyword evidence="1" id="KW-1133">Transmembrane helix</keyword>
<name>A0A3P7USH2_HELPZ</name>
<keyword evidence="1" id="KW-0812">Transmembrane</keyword>
<dbReference type="AlphaFoldDB" id="A0A3P7USH2"/>